<reference evidence="1" key="1">
    <citation type="submission" date="2013-07" db="EMBL/GenBank/DDBJ databases">
        <title>Sub-species coevolution in mutualistic symbiosis.</title>
        <authorList>
            <person name="Murfin K."/>
            <person name="Klassen J."/>
            <person name="Lee M."/>
            <person name="Forst S."/>
            <person name="Stock P."/>
            <person name="Goodrich-Blair H."/>
        </authorList>
    </citation>
    <scope>NUCLEOTIDE SEQUENCE [LARGE SCALE GENOMIC DNA]</scope>
    <source>
        <strain evidence="1">Kraussei Becker Underwood</strain>
    </source>
</reference>
<dbReference type="EMBL" id="CBSZ010000421">
    <property type="protein sequence ID" value="CDH26638.1"/>
    <property type="molecule type" value="Genomic_DNA"/>
</dbReference>
<dbReference type="Proteomes" id="UP000028493">
    <property type="component" value="Unassembled WGS sequence"/>
</dbReference>
<accession>A0A077PZR7</accession>
<organism evidence="1 2">
    <name type="scientific">Xenorhabdus bovienii str. kraussei Becker Underwood</name>
    <dbReference type="NCBI Taxonomy" id="1398204"/>
    <lineage>
        <taxon>Bacteria</taxon>
        <taxon>Pseudomonadati</taxon>
        <taxon>Pseudomonadota</taxon>
        <taxon>Gammaproteobacteria</taxon>
        <taxon>Enterobacterales</taxon>
        <taxon>Morganellaceae</taxon>
        <taxon>Xenorhabdus</taxon>
    </lineage>
</organism>
<evidence type="ECO:0000313" key="1">
    <source>
        <dbReference type="EMBL" id="CDH26638.1"/>
    </source>
</evidence>
<dbReference type="AlphaFoldDB" id="A0A077PZR7"/>
<name>A0A077PZR7_XENBV</name>
<proteinExistence type="predicted"/>
<evidence type="ECO:0000313" key="2">
    <source>
        <dbReference type="Proteomes" id="UP000028493"/>
    </source>
</evidence>
<dbReference type="HOGENOM" id="CLU_148527_0_0_6"/>
<dbReference type="RefSeq" id="WP_038193785.1">
    <property type="nucleotide sequence ID" value="NZ_CAWLXS010000082.1"/>
</dbReference>
<comment type="caution">
    <text evidence="1">The sequence shown here is derived from an EMBL/GenBank/DDBJ whole genome shotgun (WGS) entry which is preliminary data.</text>
</comment>
<protein>
    <submittedName>
        <fullName evidence="1">Uncharacterized protein</fullName>
    </submittedName>
</protein>
<gene>
    <name evidence="1" type="ORF">XBKB1_830002</name>
</gene>
<sequence length="148" mass="17092">MLNKIIYSGYDIEKFSFEIIKDSDGGTYSTKINNDTISFFERDPDKQEHPFDIKLDVDLTAYANEGNAEEDLAFILSASLRIAFIIRDPDINELSEEFMDQNNWFFENYVALSIKLALESLLKNTPFDGLELRWSRPKNNPNNLQPSP</sequence>